<feature type="compositionally biased region" description="Low complexity" evidence="1">
    <location>
        <begin position="30"/>
        <end position="51"/>
    </location>
</feature>
<dbReference type="STRING" id="104663.SAMN04488121_1021081"/>
<evidence type="ECO:0000256" key="2">
    <source>
        <dbReference type="SAM" id="SignalP"/>
    </source>
</evidence>
<evidence type="ECO:0000313" key="3">
    <source>
        <dbReference type="EMBL" id="SDF81844.1"/>
    </source>
</evidence>
<accession>A0A1G7P6J0</accession>
<sequence>MKRIILVFSVGLMVTLAACKGKNKTENADQQTTTAEQPAESTPAATAPANEPKTYTVAFSPDSVYLGKNKEAFVRIRNAKAVELADADGKVTGTEITYELEVTNKNQVGGRGVFVNPGDFRLQLDNGNNITHDNYNSVNVDAESTKSSTDNKFKLPAGTKPKSLSLFYDETRVSVGVEMK</sequence>
<evidence type="ECO:0000256" key="1">
    <source>
        <dbReference type="SAM" id="MobiDB-lite"/>
    </source>
</evidence>
<organism evidence="3 4">
    <name type="scientific">Chitinophaga filiformis</name>
    <name type="common">Myxococcus filiformis</name>
    <name type="synonym">Flexibacter filiformis</name>
    <dbReference type="NCBI Taxonomy" id="104663"/>
    <lineage>
        <taxon>Bacteria</taxon>
        <taxon>Pseudomonadati</taxon>
        <taxon>Bacteroidota</taxon>
        <taxon>Chitinophagia</taxon>
        <taxon>Chitinophagales</taxon>
        <taxon>Chitinophagaceae</taxon>
        <taxon>Chitinophaga</taxon>
    </lineage>
</organism>
<name>A0A1G7P6J0_CHIFI</name>
<feature type="chain" id="PRO_5011678167" description="DUF4352 domain-containing protein" evidence="2">
    <location>
        <begin position="18"/>
        <end position="180"/>
    </location>
</feature>
<proteinExistence type="predicted"/>
<dbReference type="RefSeq" id="WP_089831957.1">
    <property type="nucleotide sequence ID" value="NZ_FNBN01000002.1"/>
</dbReference>
<feature type="signal peptide" evidence="2">
    <location>
        <begin position="1"/>
        <end position="17"/>
    </location>
</feature>
<dbReference type="Proteomes" id="UP000199045">
    <property type="component" value="Unassembled WGS sequence"/>
</dbReference>
<protein>
    <recommendedName>
        <fullName evidence="5">DUF4352 domain-containing protein</fullName>
    </recommendedName>
</protein>
<dbReference type="AlphaFoldDB" id="A0A1G7P6J0"/>
<dbReference type="EMBL" id="FNBN01000002">
    <property type="protein sequence ID" value="SDF81844.1"/>
    <property type="molecule type" value="Genomic_DNA"/>
</dbReference>
<dbReference type="OrthoDB" id="761686at2"/>
<evidence type="ECO:0008006" key="5">
    <source>
        <dbReference type="Google" id="ProtNLM"/>
    </source>
</evidence>
<dbReference type="PROSITE" id="PS51257">
    <property type="entry name" value="PROKAR_LIPOPROTEIN"/>
    <property type="match status" value="1"/>
</dbReference>
<evidence type="ECO:0000313" key="4">
    <source>
        <dbReference type="Proteomes" id="UP000199045"/>
    </source>
</evidence>
<gene>
    <name evidence="3" type="ORF">SAMN04488121_1021081</name>
</gene>
<feature type="region of interest" description="Disordered" evidence="1">
    <location>
        <begin position="23"/>
        <end position="51"/>
    </location>
</feature>
<reference evidence="3 4" key="1">
    <citation type="submission" date="2016-10" db="EMBL/GenBank/DDBJ databases">
        <authorList>
            <person name="de Groot N.N."/>
        </authorList>
    </citation>
    <scope>NUCLEOTIDE SEQUENCE [LARGE SCALE GENOMIC DNA]</scope>
    <source>
        <strain evidence="3 4">DSM 527</strain>
    </source>
</reference>
<keyword evidence="2" id="KW-0732">Signal</keyword>